<protein>
    <submittedName>
        <fullName evidence="9">Transcription factor</fullName>
    </submittedName>
</protein>
<keyword evidence="6" id="KW-0472">Membrane</keyword>
<feature type="transmembrane region" description="Helical" evidence="6">
    <location>
        <begin position="12"/>
        <end position="33"/>
    </location>
</feature>
<sequence>MNFLKNFTIRRVVLWILLTAMGLITVTGGYAAFVVHDMHRYFDQSFALTHQVIFLAHAEDVLHNGTAAQKVALQNEVPSGFEWASYKQHLSDSSLSSENASGSHLSLLTKQIDAAQLQVVDELHQLNAVLFLAVSFTILLVIFCDRYLVVHLVRPVSLIRGHFHDIGNGDLTREPIEQGRNCIGQMVPLLREMQQSLQKTVRAITVNSNALYKEASEIAEGNTDLANRTTQQAAALEETAVSMEEFSSTVRHNADNACQARNLALITATVTDKASVLVERLTVTMSRISEEAEQIRRFTSTINSIAFQTNILALNAAVEAARAGEQGRGFAVVATEVRSLAQRSASAAQEIETLISTTFEFVREGAEVAGGAGSAMSEVKENVNSVNELIGLIALSSNEQSKGISQVTLSIAELDRVTQQNAALVQKVTLSAGNLHARTEKLREVVSSFVLPKPNSNIK</sequence>
<evidence type="ECO:0000259" key="8">
    <source>
        <dbReference type="PROSITE" id="PS50885"/>
    </source>
</evidence>
<evidence type="ECO:0000256" key="5">
    <source>
        <dbReference type="PROSITE-ProRule" id="PRU00284"/>
    </source>
</evidence>
<dbReference type="RefSeq" id="WP_195815993.1">
    <property type="nucleotide sequence ID" value="NZ_JADOBI010000013.1"/>
</dbReference>
<keyword evidence="10" id="KW-1185">Reference proteome</keyword>
<evidence type="ECO:0000259" key="7">
    <source>
        <dbReference type="PROSITE" id="PS50111"/>
    </source>
</evidence>
<feature type="transmembrane region" description="Helical" evidence="6">
    <location>
        <begin position="128"/>
        <end position="149"/>
    </location>
</feature>
<dbReference type="EMBL" id="JADOBI010000013">
    <property type="protein sequence ID" value="MBF7982143.1"/>
    <property type="molecule type" value="Genomic_DNA"/>
</dbReference>
<dbReference type="PRINTS" id="PR00260">
    <property type="entry name" value="CHEMTRNSDUCR"/>
</dbReference>
<keyword evidence="3 5" id="KW-0807">Transducer</keyword>
<evidence type="ECO:0000256" key="3">
    <source>
        <dbReference type="ARBA" id="ARBA00023224"/>
    </source>
</evidence>
<accession>A0ABS0EDF3</accession>
<keyword evidence="6" id="KW-0812">Transmembrane</keyword>
<keyword evidence="1" id="KW-0488">Methylation</keyword>
<dbReference type="InterPro" id="IPR003660">
    <property type="entry name" value="HAMP_dom"/>
</dbReference>
<proteinExistence type="inferred from homology"/>
<gene>
    <name evidence="9" type="ORF">IV433_22305</name>
</gene>
<feature type="domain" description="Methyl-accepting transducer" evidence="7">
    <location>
        <begin position="207"/>
        <end position="436"/>
    </location>
</feature>
<evidence type="ECO:0000256" key="6">
    <source>
        <dbReference type="SAM" id="Phobius"/>
    </source>
</evidence>
<dbReference type="InterPro" id="IPR051310">
    <property type="entry name" value="MCP_chemotaxis"/>
</dbReference>
<dbReference type="PROSITE" id="PS50885">
    <property type="entry name" value="HAMP"/>
    <property type="match status" value="1"/>
</dbReference>
<dbReference type="PANTHER" id="PTHR43531">
    <property type="entry name" value="PROTEIN ICFG"/>
    <property type="match status" value="1"/>
</dbReference>
<evidence type="ECO:0000256" key="2">
    <source>
        <dbReference type="ARBA" id="ARBA00022500"/>
    </source>
</evidence>
<keyword evidence="2" id="KW-0145">Chemotaxis</keyword>
<dbReference type="Pfam" id="PF00015">
    <property type="entry name" value="MCPsignal"/>
    <property type="match status" value="1"/>
</dbReference>
<evidence type="ECO:0000313" key="9">
    <source>
        <dbReference type="EMBL" id="MBF7982143.1"/>
    </source>
</evidence>
<keyword evidence="6" id="KW-1133">Transmembrane helix</keyword>
<dbReference type="PANTHER" id="PTHR43531:SF14">
    <property type="entry name" value="METHYL-ACCEPTING CHEMOTAXIS PROTEIN I-RELATED"/>
    <property type="match status" value="1"/>
</dbReference>
<comment type="caution">
    <text evidence="9">The sequence shown here is derived from an EMBL/GenBank/DDBJ whole genome shotgun (WGS) entry which is preliminary data.</text>
</comment>
<organism evidence="9 10">
    <name type="scientific">Rahnella laticis</name>
    <dbReference type="NCBI Taxonomy" id="2787622"/>
    <lineage>
        <taxon>Bacteria</taxon>
        <taxon>Pseudomonadati</taxon>
        <taxon>Pseudomonadota</taxon>
        <taxon>Gammaproteobacteria</taxon>
        <taxon>Enterobacterales</taxon>
        <taxon>Yersiniaceae</taxon>
        <taxon>Rahnella</taxon>
    </lineage>
</organism>
<dbReference type="SMART" id="SM00283">
    <property type="entry name" value="MA"/>
    <property type="match status" value="1"/>
</dbReference>
<dbReference type="PROSITE" id="PS50111">
    <property type="entry name" value="CHEMOTAXIS_TRANSDUC_2"/>
    <property type="match status" value="1"/>
</dbReference>
<dbReference type="CDD" id="cd11386">
    <property type="entry name" value="MCP_signal"/>
    <property type="match status" value="1"/>
</dbReference>
<feature type="domain" description="HAMP" evidence="8">
    <location>
        <begin position="150"/>
        <end position="202"/>
    </location>
</feature>
<name>A0ABS0EDF3_9GAMM</name>
<dbReference type="InterPro" id="IPR004089">
    <property type="entry name" value="MCPsignal_dom"/>
</dbReference>
<evidence type="ECO:0000256" key="4">
    <source>
        <dbReference type="ARBA" id="ARBA00029447"/>
    </source>
</evidence>
<reference evidence="9 10" key="1">
    <citation type="submission" date="2020-11" db="EMBL/GenBank/DDBJ databases">
        <title>Taxonomic investigation of Rahnella strains.</title>
        <authorList>
            <person name="Lee S.D."/>
        </authorList>
    </citation>
    <scope>NUCLEOTIDE SEQUENCE [LARGE SCALE GENOMIC DNA]</scope>
    <source>
        <strain evidence="9 10">SAP-17</strain>
    </source>
</reference>
<comment type="similarity">
    <text evidence="4">Belongs to the methyl-accepting chemotaxis (MCP) protein family.</text>
</comment>
<dbReference type="Proteomes" id="UP000636811">
    <property type="component" value="Unassembled WGS sequence"/>
</dbReference>
<dbReference type="Gene3D" id="1.10.287.950">
    <property type="entry name" value="Methyl-accepting chemotaxis protein"/>
    <property type="match status" value="1"/>
</dbReference>
<evidence type="ECO:0000313" key="10">
    <source>
        <dbReference type="Proteomes" id="UP000636811"/>
    </source>
</evidence>
<dbReference type="SUPFAM" id="SSF58104">
    <property type="entry name" value="Methyl-accepting chemotaxis protein (MCP) signaling domain"/>
    <property type="match status" value="1"/>
</dbReference>
<evidence type="ECO:0000256" key="1">
    <source>
        <dbReference type="ARBA" id="ARBA00022481"/>
    </source>
</evidence>
<dbReference type="InterPro" id="IPR004090">
    <property type="entry name" value="Chemotax_Me-accpt_rcpt"/>
</dbReference>